<feature type="chain" id="PRO_5045812853" evidence="1">
    <location>
        <begin position="32"/>
        <end position="505"/>
    </location>
</feature>
<dbReference type="Proteomes" id="UP001606302">
    <property type="component" value="Unassembled WGS sequence"/>
</dbReference>
<evidence type="ECO:0000313" key="2">
    <source>
        <dbReference type="EMBL" id="MFG6461692.1"/>
    </source>
</evidence>
<reference evidence="2 3" key="1">
    <citation type="submission" date="2024-08" db="EMBL/GenBank/DDBJ databases">
        <authorList>
            <person name="Lu H."/>
        </authorList>
    </citation>
    <scope>NUCLEOTIDE SEQUENCE [LARGE SCALE GENOMIC DNA]</scope>
    <source>
        <strain evidence="2 3">DXS20W</strain>
    </source>
</reference>
<keyword evidence="1" id="KW-0732">Signal</keyword>
<dbReference type="InterPro" id="IPR017853">
    <property type="entry name" value="GH"/>
</dbReference>
<name>A0ABW7GIA7_9BURK</name>
<accession>A0ABW7GIA7</accession>
<dbReference type="EMBL" id="JBIGHX010000003">
    <property type="protein sequence ID" value="MFG6461692.1"/>
    <property type="molecule type" value="Genomic_DNA"/>
</dbReference>
<protein>
    <submittedName>
        <fullName evidence="2">Uncharacterized protein</fullName>
    </submittedName>
</protein>
<comment type="caution">
    <text evidence="2">The sequence shown here is derived from an EMBL/GenBank/DDBJ whole genome shotgun (WGS) entry which is preliminary data.</text>
</comment>
<sequence length="505" mass="52760">MNFSPQDSGGAALLRKAVACLALFGSAFTCAADGAKGYIGVYGGGPLYQHADRNVNELKNSSFNEIIIWSVQVSASGDLNLNGEFPLTSGGVYVGNNTWPNFAADLVTLKQGSAKRITFSVGSSNANPSDFDHIKALVLAQGTGPDSALYRSFQALKRALPSVDAIDFDDESTYDASTMTQFGVMLGNLGFRVTMSPYVKADFWTSVVADINARRPGTVDGVHLQAYSGGARNSPCSGWNFGSVPVFPGLWSANATPPAVQAKMQAWKNECGITGGFMWLFDEFAGKAYNGQSATQAYALAISNGVGGSHPVDAKRVQAQSSDGTAITRGGIDGVGHAYSSNLLGSSVRWNGSTFPLGAANAGDGWYDTTIALPAGRYDTLKLLATGVQGNQAGQTFVINYTDGTSTTVTQSLSDWYSPQSHAGEAKAATMAYRNNADGTKDRRTFHLYGYAFAINGAKTVKSLTLPSNRNVVVLSFALSNAVAAQSAVLPGGANAGVLASTLAP</sequence>
<evidence type="ECO:0000256" key="1">
    <source>
        <dbReference type="SAM" id="SignalP"/>
    </source>
</evidence>
<proteinExistence type="predicted"/>
<dbReference type="RefSeq" id="WP_394510557.1">
    <property type="nucleotide sequence ID" value="NZ_JBIGHX010000003.1"/>
</dbReference>
<feature type="signal peptide" evidence="1">
    <location>
        <begin position="1"/>
        <end position="31"/>
    </location>
</feature>
<evidence type="ECO:0000313" key="3">
    <source>
        <dbReference type="Proteomes" id="UP001606302"/>
    </source>
</evidence>
<keyword evidence="3" id="KW-1185">Reference proteome</keyword>
<dbReference type="SUPFAM" id="SSF51445">
    <property type="entry name" value="(Trans)glycosidases"/>
    <property type="match status" value="1"/>
</dbReference>
<organism evidence="2 3">
    <name type="scientific">Pelomonas lactea</name>
    <dbReference type="NCBI Taxonomy" id="3299030"/>
    <lineage>
        <taxon>Bacteria</taxon>
        <taxon>Pseudomonadati</taxon>
        <taxon>Pseudomonadota</taxon>
        <taxon>Betaproteobacteria</taxon>
        <taxon>Burkholderiales</taxon>
        <taxon>Sphaerotilaceae</taxon>
        <taxon>Roseateles</taxon>
    </lineage>
</organism>
<gene>
    <name evidence="2" type="ORF">ACG04Q_08930</name>
</gene>